<feature type="region of interest" description="Disordered" evidence="7">
    <location>
        <begin position="317"/>
        <end position="340"/>
    </location>
</feature>
<comment type="caution">
    <text evidence="12">The sequence shown here is derived from an EMBL/GenBank/DDBJ whole genome shotgun (WGS) entry which is preliminary data.</text>
</comment>
<organism evidence="12 13">
    <name type="scientific">Gracilimonas halophila</name>
    <dbReference type="NCBI Taxonomy" id="1834464"/>
    <lineage>
        <taxon>Bacteria</taxon>
        <taxon>Pseudomonadati</taxon>
        <taxon>Balneolota</taxon>
        <taxon>Balneolia</taxon>
        <taxon>Balneolales</taxon>
        <taxon>Balneolaceae</taxon>
        <taxon>Gracilimonas</taxon>
    </lineage>
</organism>
<dbReference type="Gene3D" id="3.30.70.100">
    <property type="match status" value="1"/>
</dbReference>
<feature type="domain" description="Mechanosensitive ion channel MscS C-terminal" evidence="10">
    <location>
        <begin position="225"/>
        <end position="307"/>
    </location>
</feature>
<evidence type="ECO:0000259" key="9">
    <source>
        <dbReference type="Pfam" id="PF00924"/>
    </source>
</evidence>
<dbReference type="SUPFAM" id="SSF50182">
    <property type="entry name" value="Sm-like ribonucleoproteins"/>
    <property type="match status" value="1"/>
</dbReference>
<dbReference type="RefSeq" id="WP_390297763.1">
    <property type="nucleotide sequence ID" value="NZ_JBHULI010000002.1"/>
</dbReference>
<dbReference type="InterPro" id="IPR011014">
    <property type="entry name" value="MscS_channel_TM-2"/>
</dbReference>
<dbReference type="InterPro" id="IPR023408">
    <property type="entry name" value="MscS_beta-dom_sf"/>
</dbReference>
<protein>
    <submittedName>
        <fullName evidence="12">Mechanosensitive ion channel family protein</fullName>
    </submittedName>
</protein>
<dbReference type="PANTHER" id="PTHR30347">
    <property type="entry name" value="POTASSIUM CHANNEL RELATED"/>
    <property type="match status" value="1"/>
</dbReference>
<feature type="transmembrane region" description="Helical" evidence="8">
    <location>
        <begin position="64"/>
        <end position="88"/>
    </location>
</feature>
<keyword evidence="13" id="KW-1185">Reference proteome</keyword>
<dbReference type="Gene3D" id="2.30.30.60">
    <property type="match status" value="1"/>
</dbReference>
<dbReference type="InterPro" id="IPR049142">
    <property type="entry name" value="MS_channel_1st"/>
</dbReference>
<feature type="domain" description="Mechanosensitive ion channel MscS" evidence="9">
    <location>
        <begin position="150"/>
        <end position="217"/>
    </location>
</feature>
<evidence type="ECO:0000256" key="8">
    <source>
        <dbReference type="SAM" id="Phobius"/>
    </source>
</evidence>
<name>A0ABW5JHI2_9BACT</name>
<gene>
    <name evidence="12" type="ORF">ACFSVN_01885</name>
</gene>
<feature type="transmembrane region" description="Helical" evidence="8">
    <location>
        <begin position="134"/>
        <end position="163"/>
    </location>
</feature>
<proteinExistence type="inferred from homology"/>
<dbReference type="Proteomes" id="UP001597460">
    <property type="component" value="Unassembled WGS sequence"/>
</dbReference>
<accession>A0ABW5JHI2</accession>
<keyword evidence="3" id="KW-1003">Cell membrane</keyword>
<keyword evidence="6 8" id="KW-0472">Membrane</keyword>
<dbReference type="Gene3D" id="1.10.287.1260">
    <property type="match status" value="1"/>
</dbReference>
<evidence type="ECO:0000256" key="1">
    <source>
        <dbReference type="ARBA" id="ARBA00004651"/>
    </source>
</evidence>
<evidence type="ECO:0000313" key="13">
    <source>
        <dbReference type="Proteomes" id="UP001597460"/>
    </source>
</evidence>
<evidence type="ECO:0000259" key="10">
    <source>
        <dbReference type="Pfam" id="PF21082"/>
    </source>
</evidence>
<evidence type="ECO:0000256" key="3">
    <source>
        <dbReference type="ARBA" id="ARBA00022475"/>
    </source>
</evidence>
<evidence type="ECO:0000256" key="5">
    <source>
        <dbReference type="ARBA" id="ARBA00022989"/>
    </source>
</evidence>
<dbReference type="Pfam" id="PF21082">
    <property type="entry name" value="MS_channel_3rd"/>
    <property type="match status" value="1"/>
</dbReference>
<evidence type="ECO:0000259" key="11">
    <source>
        <dbReference type="Pfam" id="PF21088"/>
    </source>
</evidence>
<dbReference type="SUPFAM" id="SSF82861">
    <property type="entry name" value="Mechanosensitive channel protein MscS (YggB), transmembrane region"/>
    <property type="match status" value="1"/>
</dbReference>
<dbReference type="InterPro" id="IPR006685">
    <property type="entry name" value="MscS_channel_2nd"/>
</dbReference>
<dbReference type="EMBL" id="JBHULI010000002">
    <property type="protein sequence ID" value="MFD2531190.1"/>
    <property type="molecule type" value="Genomic_DNA"/>
</dbReference>
<evidence type="ECO:0000256" key="2">
    <source>
        <dbReference type="ARBA" id="ARBA00008017"/>
    </source>
</evidence>
<dbReference type="InterPro" id="IPR049278">
    <property type="entry name" value="MS_channel_C"/>
</dbReference>
<dbReference type="Pfam" id="PF00924">
    <property type="entry name" value="MS_channel_2nd"/>
    <property type="match status" value="1"/>
</dbReference>
<dbReference type="InterPro" id="IPR052702">
    <property type="entry name" value="MscS-like_channel"/>
</dbReference>
<dbReference type="InterPro" id="IPR010920">
    <property type="entry name" value="LSM_dom_sf"/>
</dbReference>
<comment type="similarity">
    <text evidence="2">Belongs to the MscS (TC 1.A.23) family.</text>
</comment>
<sequence>MNQLQIPNTQVDSLAPDSANSIISADSAFQIPDPSNYTISDTFQYIWDLLQVQLFSIQNNPVTFLKLIIFIVLLIGFSFLASFVKRILNNRILPRFVRDSGLRYTLARMSQYIIVVIGVFISFQFLGINMTGLAVIFGFLSVGIGFGLQNVTSNFISGLIVLFERPISVGDRVSVSDIEGDIEEINIRSTTVKTLDNISIIVPNSEFVSRNVINFSHGDTTYRLSINVGVSYSSDLDKVLKALNEVAEESDDVLKHPKHDVHLRSFGDSSWDMKLLVWVPDVKKRYQVQNELNQAIVRKFAEYEIEIPFPQRDLHVRSGLDMGNKEEKHGSEDSETSEKE</sequence>
<feature type="transmembrane region" description="Helical" evidence="8">
    <location>
        <begin position="109"/>
        <end position="128"/>
    </location>
</feature>
<comment type="subcellular location">
    <subcellularLocation>
        <location evidence="1">Cell membrane</location>
        <topology evidence="1">Multi-pass membrane protein</topology>
    </subcellularLocation>
</comment>
<evidence type="ECO:0000256" key="6">
    <source>
        <dbReference type="ARBA" id="ARBA00023136"/>
    </source>
</evidence>
<dbReference type="PANTHER" id="PTHR30347:SF1">
    <property type="entry name" value="MECHANOSENSITIVE CHANNEL MSCK"/>
    <property type="match status" value="1"/>
</dbReference>
<keyword evidence="4 8" id="KW-0812">Transmembrane</keyword>
<dbReference type="SUPFAM" id="SSF82689">
    <property type="entry name" value="Mechanosensitive channel protein MscS (YggB), C-terminal domain"/>
    <property type="match status" value="1"/>
</dbReference>
<evidence type="ECO:0000256" key="7">
    <source>
        <dbReference type="SAM" id="MobiDB-lite"/>
    </source>
</evidence>
<dbReference type="Pfam" id="PF21088">
    <property type="entry name" value="MS_channel_1st"/>
    <property type="match status" value="1"/>
</dbReference>
<keyword evidence="5 8" id="KW-1133">Transmembrane helix</keyword>
<evidence type="ECO:0000256" key="4">
    <source>
        <dbReference type="ARBA" id="ARBA00022692"/>
    </source>
</evidence>
<evidence type="ECO:0000313" key="12">
    <source>
        <dbReference type="EMBL" id="MFD2531190.1"/>
    </source>
</evidence>
<dbReference type="InterPro" id="IPR011066">
    <property type="entry name" value="MscS_channel_C_sf"/>
</dbReference>
<feature type="domain" description="Mechanosensitive ion channel transmembrane helices 2/3" evidence="11">
    <location>
        <begin position="112"/>
        <end position="149"/>
    </location>
</feature>
<reference evidence="13" key="1">
    <citation type="journal article" date="2019" name="Int. J. Syst. Evol. Microbiol.">
        <title>The Global Catalogue of Microorganisms (GCM) 10K type strain sequencing project: providing services to taxonomists for standard genome sequencing and annotation.</title>
        <authorList>
            <consortium name="The Broad Institute Genomics Platform"/>
            <consortium name="The Broad Institute Genome Sequencing Center for Infectious Disease"/>
            <person name="Wu L."/>
            <person name="Ma J."/>
        </authorList>
    </citation>
    <scope>NUCLEOTIDE SEQUENCE [LARGE SCALE GENOMIC DNA]</scope>
    <source>
        <strain evidence="13">KCTC 52042</strain>
    </source>
</reference>